<evidence type="ECO:0000313" key="8">
    <source>
        <dbReference type="Proteomes" id="UP001064632"/>
    </source>
</evidence>
<feature type="domain" description="Fatty acid hydroxylase" evidence="6">
    <location>
        <begin position="118"/>
        <end position="253"/>
    </location>
</feature>
<organism evidence="7 8">
    <name type="scientific">Tahibacter amnicola</name>
    <dbReference type="NCBI Taxonomy" id="2976241"/>
    <lineage>
        <taxon>Bacteria</taxon>
        <taxon>Pseudomonadati</taxon>
        <taxon>Pseudomonadota</taxon>
        <taxon>Gammaproteobacteria</taxon>
        <taxon>Lysobacterales</taxon>
        <taxon>Rhodanobacteraceae</taxon>
        <taxon>Tahibacter</taxon>
    </lineage>
</organism>
<evidence type="ECO:0000256" key="5">
    <source>
        <dbReference type="SAM" id="Phobius"/>
    </source>
</evidence>
<dbReference type="RefSeq" id="WP_261697498.1">
    <property type="nucleotide sequence ID" value="NZ_CP104694.1"/>
</dbReference>
<feature type="transmembrane region" description="Helical" evidence="5">
    <location>
        <begin position="72"/>
        <end position="94"/>
    </location>
</feature>
<dbReference type="InterPro" id="IPR050307">
    <property type="entry name" value="Sterol_Desaturase_Related"/>
</dbReference>
<evidence type="ECO:0000313" key="7">
    <source>
        <dbReference type="EMBL" id="UXI70550.1"/>
    </source>
</evidence>
<evidence type="ECO:0000256" key="1">
    <source>
        <dbReference type="ARBA" id="ARBA00004370"/>
    </source>
</evidence>
<feature type="transmembrane region" description="Helical" evidence="5">
    <location>
        <begin position="36"/>
        <end position="52"/>
    </location>
</feature>
<keyword evidence="3 5" id="KW-1133">Transmembrane helix</keyword>
<feature type="transmembrane region" description="Helical" evidence="5">
    <location>
        <begin position="12"/>
        <end position="30"/>
    </location>
</feature>
<dbReference type="Pfam" id="PF04116">
    <property type="entry name" value="FA_hydroxylase"/>
    <property type="match status" value="1"/>
</dbReference>
<proteinExistence type="predicted"/>
<protein>
    <submittedName>
        <fullName evidence="7">Sterol desaturase family protein</fullName>
    </submittedName>
</protein>
<comment type="subcellular location">
    <subcellularLocation>
        <location evidence="1">Membrane</location>
    </subcellularLocation>
</comment>
<sequence length="310" mass="34163">MNTLSVRWLRRLAFPVVFVGVGWLAAIFYAPHTASWLMPLLIGGAGLILFALERYIPYEAAWNSTDGSRQDLAYLALSQLTVIIAEAGIWGLAMIALSHASPWQFSVWPDQAPIVVQVLLALAVGDFLPYLYHRISHETGGFLWRVHAIHHAPDRLYTLNFARFHPINAFLTAALTLLPLALLGVSAPVLFIAGALHNVHGVLSHANVDFRLGPLNWLFSMAEVHRWHHAKDITVANGNYGATLLVWDWLFGTRRHPAGRVGATDVGVAPSEMPPTGLSGQICHPFAKREHAASSHCLLAFRLGCCLRRT</sequence>
<feature type="transmembrane region" description="Helical" evidence="5">
    <location>
        <begin position="169"/>
        <end position="196"/>
    </location>
</feature>
<reference evidence="7" key="1">
    <citation type="submission" date="2022-09" db="EMBL/GenBank/DDBJ databases">
        <title>Tahibacter sp. nov., isolated from a fresh water.</title>
        <authorList>
            <person name="Baek J.H."/>
            <person name="Lee J.K."/>
            <person name="Kim J.M."/>
            <person name="Jeon C.O."/>
        </authorList>
    </citation>
    <scope>NUCLEOTIDE SEQUENCE</scope>
    <source>
        <strain evidence="7">W38</strain>
    </source>
</reference>
<dbReference type="Proteomes" id="UP001064632">
    <property type="component" value="Chromosome"/>
</dbReference>
<evidence type="ECO:0000256" key="4">
    <source>
        <dbReference type="ARBA" id="ARBA00023136"/>
    </source>
</evidence>
<evidence type="ECO:0000259" key="6">
    <source>
        <dbReference type="Pfam" id="PF04116"/>
    </source>
</evidence>
<evidence type="ECO:0000256" key="3">
    <source>
        <dbReference type="ARBA" id="ARBA00022989"/>
    </source>
</evidence>
<evidence type="ECO:0000256" key="2">
    <source>
        <dbReference type="ARBA" id="ARBA00022692"/>
    </source>
</evidence>
<dbReference type="InterPro" id="IPR006694">
    <property type="entry name" value="Fatty_acid_hydroxylase"/>
</dbReference>
<gene>
    <name evidence="7" type="ORF">N4264_13190</name>
</gene>
<dbReference type="EMBL" id="CP104694">
    <property type="protein sequence ID" value="UXI70550.1"/>
    <property type="molecule type" value="Genomic_DNA"/>
</dbReference>
<keyword evidence="8" id="KW-1185">Reference proteome</keyword>
<accession>A0ABY6BNB2</accession>
<keyword evidence="2 5" id="KW-0812">Transmembrane</keyword>
<keyword evidence="4 5" id="KW-0472">Membrane</keyword>
<feature type="transmembrane region" description="Helical" evidence="5">
    <location>
        <begin position="114"/>
        <end position="132"/>
    </location>
</feature>
<name>A0ABY6BNB2_9GAMM</name>
<dbReference type="PANTHER" id="PTHR11863">
    <property type="entry name" value="STEROL DESATURASE"/>
    <property type="match status" value="1"/>
</dbReference>